<feature type="compositionally biased region" description="Basic and acidic residues" evidence="1">
    <location>
        <begin position="356"/>
        <end position="384"/>
    </location>
</feature>
<evidence type="ECO:0000313" key="2">
    <source>
        <dbReference type="EMBL" id="KAG2638604.1"/>
    </source>
</evidence>
<feature type="compositionally biased region" description="Basic residues" evidence="1">
    <location>
        <begin position="169"/>
        <end position="181"/>
    </location>
</feature>
<feature type="region of interest" description="Disordered" evidence="1">
    <location>
        <begin position="1"/>
        <end position="193"/>
    </location>
</feature>
<sequence length="399" mass="43796">MAALEQRRTEERGRHGRGGREGKPRVGVERERREERVTGWEGSGGRYRTDVAWGPRTRASSQRPAGEQRERDGRGLEEHGSAQARRCCPLHAPSAGGEGGWPPRGERGRKERWHAIGHRRRGRARRRPDLVAEREGRGRRRPDLAGRLGPAARAGRLHPATRSPASRGERRRPARPPRRCHALPPWPPPMPSRAGRFSHALLGRLAVASLACAPPPLRSASPAAAATPRRRVPPSARHRCHAPPARAPHRPHAHCRCHVPPARAPPRPPHTADARPHQLQRGAARSRADLRLGGGGVLQVEVAAAVGARRRPAAGYRKAGAGRRRARRCRGRIEPWRREARTAQSPPQNSDAPTAELEREVVHGAPEVAHDADASRAGGREPHLRTAASPKPPPHRHSL</sequence>
<feature type="compositionally biased region" description="Low complexity" evidence="1">
    <location>
        <begin position="310"/>
        <end position="319"/>
    </location>
</feature>
<proteinExistence type="predicted"/>
<feature type="compositionally biased region" description="Basic residues" evidence="1">
    <location>
        <begin position="110"/>
        <end position="126"/>
    </location>
</feature>
<feature type="compositionally biased region" description="Polar residues" evidence="1">
    <location>
        <begin position="342"/>
        <end position="352"/>
    </location>
</feature>
<feature type="compositionally biased region" description="Low complexity" evidence="1">
    <location>
        <begin position="214"/>
        <end position="227"/>
    </location>
</feature>
<feature type="compositionally biased region" description="Low complexity" evidence="1">
    <location>
        <begin position="145"/>
        <end position="154"/>
    </location>
</feature>
<feature type="compositionally biased region" description="Basic and acidic residues" evidence="1">
    <location>
        <begin position="1"/>
        <end position="38"/>
    </location>
</feature>
<protein>
    <submittedName>
        <fullName evidence="2">Uncharacterized protein</fullName>
    </submittedName>
</protein>
<feature type="region of interest" description="Disordered" evidence="1">
    <location>
        <begin position="310"/>
        <end position="399"/>
    </location>
</feature>
<feature type="region of interest" description="Disordered" evidence="1">
    <location>
        <begin position="214"/>
        <end position="285"/>
    </location>
</feature>
<evidence type="ECO:0000256" key="1">
    <source>
        <dbReference type="SAM" id="MobiDB-lite"/>
    </source>
</evidence>
<dbReference type="AlphaFoldDB" id="A0A8T0VZL7"/>
<reference evidence="2" key="1">
    <citation type="submission" date="2020-05" db="EMBL/GenBank/DDBJ databases">
        <title>WGS assembly of Panicum virgatum.</title>
        <authorList>
            <person name="Lovell J.T."/>
            <person name="Jenkins J."/>
            <person name="Shu S."/>
            <person name="Juenger T.E."/>
            <person name="Schmutz J."/>
        </authorList>
    </citation>
    <scope>NUCLEOTIDE SEQUENCE</scope>
    <source>
        <strain evidence="2">AP13</strain>
    </source>
</reference>
<organism evidence="2 3">
    <name type="scientific">Panicum virgatum</name>
    <name type="common">Blackwell switchgrass</name>
    <dbReference type="NCBI Taxonomy" id="38727"/>
    <lineage>
        <taxon>Eukaryota</taxon>
        <taxon>Viridiplantae</taxon>
        <taxon>Streptophyta</taxon>
        <taxon>Embryophyta</taxon>
        <taxon>Tracheophyta</taxon>
        <taxon>Spermatophyta</taxon>
        <taxon>Magnoliopsida</taxon>
        <taxon>Liliopsida</taxon>
        <taxon>Poales</taxon>
        <taxon>Poaceae</taxon>
        <taxon>PACMAD clade</taxon>
        <taxon>Panicoideae</taxon>
        <taxon>Panicodae</taxon>
        <taxon>Paniceae</taxon>
        <taxon>Panicinae</taxon>
        <taxon>Panicum</taxon>
        <taxon>Panicum sect. Hiantes</taxon>
    </lineage>
</organism>
<comment type="caution">
    <text evidence="2">The sequence shown here is derived from an EMBL/GenBank/DDBJ whole genome shotgun (WGS) entry which is preliminary data.</text>
</comment>
<feature type="compositionally biased region" description="Basic and acidic residues" evidence="1">
    <location>
        <begin position="127"/>
        <end position="144"/>
    </location>
</feature>
<gene>
    <name evidence="2" type="ORF">PVAP13_2NG646650</name>
</gene>
<feature type="compositionally biased region" description="Basic residues" evidence="1">
    <location>
        <begin position="320"/>
        <end position="330"/>
    </location>
</feature>
<keyword evidence="3" id="KW-1185">Reference proteome</keyword>
<name>A0A8T0VZL7_PANVG</name>
<dbReference type="Proteomes" id="UP000823388">
    <property type="component" value="Chromosome 2N"/>
</dbReference>
<feature type="compositionally biased region" description="Basic and acidic residues" evidence="1">
    <location>
        <begin position="66"/>
        <end position="80"/>
    </location>
</feature>
<feature type="compositionally biased region" description="Basic residues" evidence="1">
    <location>
        <begin position="228"/>
        <end position="257"/>
    </location>
</feature>
<accession>A0A8T0VZL7</accession>
<dbReference type="EMBL" id="CM029040">
    <property type="protein sequence ID" value="KAG2638604.1"/>
    <property type="molecule type" value="Genomic_DNA"/>
</dbReference>
<feature type="compositionally biased region" description="Basic and acidic residues" evidence="1">
    <location>
        <begin position="331"/>
        <end position="341"/>
    </location>
</feature>
<evidence type="ECO:0000313" key="3">
    <source>
        <dbReference type="Proteomes" id="UP000823388"/>
    </source>
</evidence>